<proteinExistence type="predicted"/>
<sequence length="148" mass="16645">MCSSPHSPDSRAPVVSSSEDEYQPTSAPVLEFSDSEETWLRSPTKSFKRRFQGRRNKHHKKVKVAATPEIAFQTEANVNLPNDAPFVEENNTGNSTLEDHSDLAGEDDNFERYVRMVDAGCLGYDRIGRHLYVVQGWDSAKQEGQMAL</sequence>
<dbReference type="AlphaFoldDB" id="A0AAW0BK59"/>
<protein>
    <submittedName>
        <fullName evidence="2">Uncharacterized protein</fullName>
    </submittedName>
</protein>
<feature type="region of interest" description="Disordered" evidence="1">
    <location>
        <begin position="1"/>
        <end position="35"/>
    </location>
</feature>
<keyword evidence="3" id="KW-1185">Reference proteome</keyword>
<reference evidence="2 3" key="1">
    <citation type="submission" date="2024-01" db="EMBL/GenBank/DDBJ databases">
        <title>A draft genome for a cacao thread blight-causing isolate of Paramarasmius palmivorus.</title>
        <authorList>
            <person name="Baruah I.K."/>
            <person name="Bukari Y."/>
            <person name="Amoako-Attah I."/>
            <person name="Meinhardt L.W."/>
            <person name="Bailey B.A."/>
            <person name="Cohen S.P."/>
        </authorList>
    </citation>
    <scope>NUCLEOTIDE SEQUENCE [LARGE SCALE GENOMIC DNA]</scope>
    <source>
        <strain evidence="2 3">GH-12</strain>
    </source>
</reference>
<name>A0AAW0BK59_9AGAR</name>
<evidence type="ECO:0000256" key="1">
    <source>
        <dbReference type="SAM" id="MobiDB-lite"/>
    </source>
</evidence>
<dbReference type="Proteomes" id="UP001383192">
    <property type="component" value="Unassembled WGS sequence"/>
</dbReference>
<dbReference type="EMBL" id="JAYKXP010000103">
    <property type="protein sequence ID" value="KAK7026500.1"/>
    <property type="molecule type" value="Genomic_DNA"/>
</dbReference>
<organism evidence="2 3">
    <name type="scientific">Paramarasmius palmivorus</name>
    <dbReference type="NCBI Taxonomy" id="297713"/>
    <lineage>
        <taxon>Eukaryota</taxon>
        <taxon>Fungi</taxon>
        <taxon>Dikarya</taxon>
        <taxon>Basidiomycota</taxon>
        <taxon>Agaricomycotina</taxon>
        <taxon>Agaricomycetes</taxon>
        <taxon>Agaricomycetidae</taxon>
        <taxon>Agaricales</taxon>
        <taxon>Marasmiineae</taxon>
        <taxon>Marasmiaceae</taxon>
        <taxon>Paramarasmius</taxon>
    </lineage>
</organism>
<evidence type="ECO:0000313" key="2">
    <source>
        <dbReference type="EMBL" id="KAK7026500.1"/>
    </source>
</evidence>
<comment type="caution">
    <text evidence="2">The sequence shown here is derived from an EMBL/GenBank/DDBJ whole genome shotgun (WGS) entry which is preliminary data.</text>
</comment>
<accession>A0AAW0BK59</accession>
<evidence type="ECO:0000313" key="3">
    <source>
        <dbReference type="Proteomes" id="UP001383192"/>
    </source>
</evidence>
<gene>
    <name evidence="2" type="ORF">VNI00_015580</name>
</gene>